<evidence type="ECO:0000259" key="11">
    <source>
        <dbReference type="SMART" id="SM00382"/>
    </source>
</evidence>
<reference evidence="12 13" key="1">
    <citation type="submission" date="2009-08" db="EMBL/GenBank/DDBJ databases">
        <title>The Genome Sequence of Spizellomyces punctatus strain DAOM BR117.</title>
        <authorList>
            <consortium name="The Broad Institute Genome Sequencing Platform"/>
            <person name="Russ C."/>
            <person name="Cuomo C."/>
            <person name="Shea T."/>
            <person name="Young S.K."/>
            <person name="Zeng Q."/>
            <person name="Koehrsen M."/>
            <person name="Haas B."/>
            <person name="Borodovsky M."/>
            <person name="Guigo R."/>
            <person name="Alvarado L."/>
            <person name="Berlin A."/>
            <person name="Bochicchio J."/>
            <person name="Borenstein D."/>
            <person name="Chapman S."/>
            <person name="Chen Z."/>
            <person name="Engels R."/>
            <person name="Freedman E."/>
            <person name="Gellesch M."/>
            <person name="Goldberg J."/>
            <person name="Griggs A."/>
            <person name="Gujja S."/>
            <person name="Heiman D."/>
            <person name="Hepburn T."/>
            <person name="Howarth C."/>
            <person name="Jen D."/>
            <person name="Larson L."/>
            <person name="Lewis B."/>
            <person name="Mehta T."/>
            <person name="Park D."/>
            <person name="Pearson M."/>
            <person name="Roberts A."/>
            <person name="Saif S."/>
            <person name="Shenoy N."/>
            <person name="Sisk P."/>
            <person name="Stolte C."/>
            <person name="Sykes S."/>
            <person name="Thomson T."/>
            <person name="Walk T."/>
            <person name="White J."/>
            <person name="Yandava C."/>
            <person name="Burger G."/>
            <person name="Gray M.W."/>
            <person name="Holland P.W.H."/>
            <person name="King N."/>
            <person name="Lang F.B.F."/>
            <person name="Roger A.J."/>
            <person name="Ruiz-Trillo I."/>
            <person name="Lander E."/>
            <person name="Nusbaum C."/>
        </authorList>
    </citation>
    <scope>NUCLEOTIDE SEQUENCE [LARGE SCALE GENOMIC DNA]</scope>
    <source>
        <strain evidence="12 13">DAOM BR117</strain>
    </source>
</reference>
<dbReference type="Gene3D" id="3.40.50.300">
    <property type="entry name" value="P-loop containing nucleotide triphosphate hydrolases"/>
    <property type="match status" value="6"/>
</dbReference>
<evidence type="ECO:0000256" key="9">
    <source>
        <dbReference type="ARBA" id="ARBA00023242"/>
    </source>
</evidence>
<dbReference type="PROSITE" id="PS00675">
    <property type="entry name" value="SIGMA54_INTERACT_1"/>
    <property type="match status" value="2"/>
</dbReference>
<dbReference type="SUPFAM" id="SSF52540">
    <property type="entry name" value="P-loop containing nucleoside triphosphate hydrolases"/>
    <property type="match status" value="6"/>
</dbReference>
<keyword evidence="8" id="KW-0143">Chaperone</keyword>
<dbReference type="GeneID" id="27692059"/>
<feature type="domain" description="AAA+ ATPase" evidence="11">
    <location>
        <begin position="373"/>
        <end position="531"/>
    </location>
</feature>
<organism evidence="12 13">
    <name type="scientific">Spizellomyces punctatus (strain DAOM BR117)</name>
    <dbReference type="NCBI Taxonomy" id="645134"/>
    <lineage>
        <taxon>Eukaryota</taxon>
        <taxon>Fungi</taxon>
        <taxon>Fungi incertae sedis</taxon>
        <taxon>Chytridiomycota</taxon>
        <taxon>Chytridiomycota incertae sedis</taxon>
        <taxon>Chytridiomycetes</taxon>
        <taxon>Spizellomycetales</taxon>
        <taxon>Spizellomycetaceae</taxon>
        <taxon>Spizellomyces</taxon>
    </lineage>
</organism>
<name>A0A0L0HSS7_SPIPD</name>
<dbReference type="InterPro" id="IPR027417">
    <property type="entry name" value="P-loop_NTPase"/>
</dbReference>
<evidence type="ECO:0000313" key="13">
    <source>
        <dbReference type="Proteomes" id="UP000053201"/>
    </source>
</evidence>
<dbReference type="PANTHER" id="PTHR48103">
    <property type="entry name" value="MIDASIN-RELATED"/>
    <property type="match status" value="1"/>
</dbReference>
<feature type="domain" description="AAA+ ATPase" evidence="11">
    <location>
        <begin position="1457"/>
        <end position="1672"/>
    </location>
</feature>
<evidence type="ECO:0000256" key="7">
    <source>
        <dbReference type="ARBA" id="ARBA00022840"/>
    </source>
</evidence>
<dbReference type="GO" id="GO:0005730">
    <property type="term" value="C:nucleolus"/>
    <property type="evidence" value="ECO:0007669"/>
    <property type="project" value="UniProtKB-SubCell"/>
</dbReference>
<dbReference type="InterPro" id="IPR040848">
    <property type="entry name" value="AAA_lid_7"/>
</dbReference>
<evidence type="ECO:0000256" key="8">
    <source>
        <dbReference type="ARBA" id="ARBA00023186"/>
    </source>
</evidence>
<dbReference type="InterPro" id="IPR011704">
    <property type="entry name" value="ATPase_dyneun-rel_AAA"/>
</dbReference>
<keyword evidence="6" id="KW-0547">Nucleotide-binding</keyword>
<dbReference type="Proteomes" id="UP000053201">
    <property type="component" value="Unassembled WGS sequence"/>
</dbReference>
<dbReference type="GO" id="GO:0005524">
    <property type="term" value="F:ATP binding"/>
    <property type="evidence" value="ECO:0007669"/>
    <property type="project" value="UniProtKB-KW"/>
</dbReference>
<dbReference type="STRING" id="645134.A0A0L0HSS7"/>
<dbReference type="OMA" id="KRCAIAP"/>
<dbReference type="Pfam" id="PF17867">
    <property type="entry name" value="AAA_lid_7"/>
    <property type="match status" value="3"/>
</dbReference>
<comment type="subcellular location">
    <subcellularLocation>
        <location evidence="1">Nucleus</location>
        <location evidence="1">Nucleolus</location>
    </subcellularLocation>
    <subcellularLocation>
        <location evidence="2">Nucleus</location>
        <location evidence="2">Nucleoplasm</location>
    </subcellularLocation>
</comment>
<dbReference type="OrthoDB" id="5186at2759"/>
<dbReference type="eggNOG" id="KOG1808">
    <property type="taxonomic scope" value="Eukaryota"/>
</dbReference>
<dbReference type="GO" id="GO:0005654">
    <property type="term" value="C:nucleoplasm"/>
    <property type="evidence" value="ECO:0007669"/>
    <property type="project" value="UniProtKB-SubCell"/>
</dbReference>
<evidence type="ECO:0000256" key="1">
    <source>
        <dbReference type="ARBA" id="ARBA00004604"/>
    </source>
</evidence>
<dbReference type="InterPro" id="IPR041190">
    <property type="entry name" value="Midasin_AAA_lid_5"/>
</dbReference>
<dbReference type="FunFam" id="3.40.50.300:FF:000142">
    <property type="entry name" value="Midasin"/>
    <property type="match status" value="1"/>
</dbReference>
<dbReference type="FunFam" id="3.40.50.300:FF:000712">
    <property type="entry name" value="Midasin"/>
    <property type="match status" value="1"/>
</dbReference>
<dbReference type="GO" id="GO:0030687">
    <property type="term" value="C:preribosome, large subunit precursor"/>
    <property type="evidence" value="ECO:0007669"/>
    <property type="project" value="TreeGrafter"/>
</dbReference>
<dbReference type="InterPro" id="IPR048617">
    <property type="entry name" value="MDN1_AAA_lid_4"/>
</dbReference>
<dbReference type="FunFam" id="3.40.50.300:FF:000582">
    <property type="entry name" value="Midasin"/>
    <property type="match status" value="1"/>
</dbReference>
<dbReference type="InterPro" id="IPR025662">
    <property type="entry name" value="Sigma_54_int_dom_ATP-bd_1"/>
</dbReference>
<evidence type="ECO:0000256" key="2">
    <source>
        <dbReference type="ARBA" id="ARBA00004642"/>
    </source>
</evidence>
<dbReference type="SMART" id="SM00382">
    <property type="entry name" value="AAA"/>
    <property type="match status" value="6"/>
</dbReference>
<dbReference type="FunFam" id="3.40.50.300:FF:001368">
    <property type="entry name" value="Midasin"/>
    <property type="match status" value="1"/>
</dbReference>
<sequence length="3695" mass="410927">MGTAMFDTSGATAKPTGPDCPVENLTFRFNIFPSLALFASSFTSSNCIQQHERALITSIVTSPLPAHQLPIQHLLDTLASLLLRPCQTTHLVHLFRPLLLDFAARWIAALKNAERAERMYAGICECCRPEKKPVVSTIASPHSSPKHDLDGNIVNSYVDRDRACERIETLLGALSMILPVAPQILTYAVQGMTMAMNLEVLQRSASLSPTSLQRQRRLMRSLYRLVRWDPSTFTPLMSWTPLYTIVLHHDSKVRTFAAHTLAIVLGMSDAETQVFVTRLLKADIEQDGELQLLRLIEDEYDTIEQAHLFDVSPDNASGQCLWIGASDLSSLTVDLSGILLPSASAPDNNRIPSLIPTSTTRRNLHSVALALSLNVPILLQGAPGVGKTSLVEEAARLLGRHDTLLKIHLGDQTDAKVLLGTYICTSTPGSFRWQPGVLTTAVTEGRWILFEDVDLAPLEVVSVLVPLLETGWLFVASRGEKVKAKEGFRVFGTRSVGPGTRGMGGHAAGEGLWHRVAVEPLSEQEIVDVISEKFPRLKAAGLQERIIKAFNVIGDLFKDKMVSGGRSASLRDLIKWCNRVEVMTKVRLSVSDHQQAMDVDGEDSDLSLAVREDLYREAADCFTGMITEKAVRDKVLEEIGSVLGVPPHRVHFYSEVHVPTIQTSDQTTSVGRVTLSKNPRDLLQASTPRPFAPTPSTVRLLERLAVSTAQNEPILLVGETGTGKTTVVQHLAHLTNTPLTVINMSQQSDSSDLLGGFKPVDVKILAVPVLNEFERLFAATFSVKANVAFLEGVRKGFKGSRWPIFIKGCRMGVKMAEEVFARMKGEMASGARAESGQANKKKKTKRTYDPALETEWQSFAKNLLTFESTQQKVSASLLFSFIEGALVRAIKEGHWVLLDEINLATPETLDCLTGLLASATSSLVLLERGDTEPVFRHPNFRLFGCMNPANDAGKKDLAAGLRGRFTEFWVDAPDSTFVDLVGIIRQYLQAVLPPSTAGADLCTDIATFYTSVRGFASQGLIYDGADHRVHYSMRTLARALMFAAGTTAKGVWGIRRATWEGCSMTFGTGLGEVSRVKVETVLRETVGKGVNLGRGIRNPDLHSEVARHVNVGSYWLPLGPSPPADTLALSETYILTPTVLQNLSYLSRAVMSGKYPVLIQGPTSAGKTSMVEYLAKLTGHVCVRVNNHEGTEVAEYIGGWGESEDGAEAGRGRLVWQEGILVTALKKGHWLILDELNLAPSDVLESLNRLLDDNRELFIPETQTTIRPHPSFMLFATQNPAGTTYGGRKQLSRAFRNRFLEIHFGDIPTKELNTILETRCKIAPSYAQRIVAVYKSLQTTRGRGRVFEGRHGFVTLRDLFRWAGRECVGYEALAEEGWCLLGERMRSEEDRRIVKEVIEKEMKVSIDIDDLYERGFAAVLAQVEGNRTGPVSELVDKMVWTPTTKRLFTLVWKCVQFNEPVLLVGDTGAGKTTVCQVVAAVCGKELKIVNAHQGSEVADFVGGMRPVRGREEAVNEAWETLGALRNQLSFEGSEHEDLKRAISETEDVVKERISVNEDIKTLLERARELFNKSQTLFTWRDGPLTTALRFGAHFLLDEISLADDSVLERLNSVLEPSQFLLLAEKGRAEALYAAEGFRFLATMNPGGDYGKKELSPALRNRFCEIWVPGVTARSDLEGLVAKKLNVGGVNNADAALCAQWMMDFYDWLAQRLRKDRDAVVSLRDVLGWIEFLAGVHTAGVLGLQEAFVHGGCMVVVDGIGVNPALGVLGAVDNVKMEVRRALWRMCGGEEQGNDEVGLGGAITVDNRFGVSPFFIAMGPETVRDVTFSFMAPTTLRNLTRVLRALQLVKPVLLEGSPGVGKTSLITTLAHLTGHRLTRINLSDQTDLMDLFGTDLPVEGTGNAGRFAWCDGPFLSAMKRGEWVLLDELNLASQQVLEGLNACLDHRGEVYIPELDRAFRKGAGFRVFAAQNPQGQGGGRKGLPRSFLNRFTSVYVDALTEADVLTIVGSVYKGVDQSVLHKMVRFNERMKEETMVNMRFGLRGAPWEFNLRDVGRWVELVKSHNGGDPSAFVEMMYAQRMRTPADREVVWSLFEETFGESFEKRRRRPVWRVTPKEVLIGSASVQRKSNRSGPNTHASVPIDHLHILPSTLPVLETLLKCVEMGYMPILTGPGGSGKTSLVRLLAGMCGVTLREFSLNPGVDAVELLGGFEQADVVRRRKALLEGVGRIVEGVVRELCCHGGDDLRTADQTMREWDAIRPTVDKGELDFLSRFVTDLERLAGRIEFDPLGRSLPTFDHIRTLINLYAEALVKGTHGTFEWIDGTIIRAMEEGHWILLDNVNLCPSSVLDRLNPLLESGGVLTVTERGVDANGHIRTVRVRDGFRIFMALDERFGEVSRAMRNRGVEVFVEAIADVEKASGLPGNAARAFEGGTMRKVRMCGRMIIERLQRGIAVNEAIGKAVDDVFDVEDADGVSGVVDRINDIINSEKRLLDKFSAPCLFPHFLSGRVVIEQSGLSRVAIDGSYLLYVLLSPLDMPNRANLLSAAAKIFMEGLDCREADVVLRRIWSGYVLRRFIRDDDTESRIIMEMVLNVLDGPDCETMEARRQVISDEVTGLPLDLRPIEGRIGEILRTQEGWPAYVRRMHLWDLRRRITVSQLIQERKGTGDQRGILDKSRLFANFRIGESELGHSSVGLFWPLMEAVRHAILRWIDCEADWVAENPEVVHAVLDQRDCLWRVLQHSELLFDEIIVASRRLRKTLDRCVRYSTGVDEDTHRVRALIGRVREEIERDGVDGSAILWRDGGITILKRQELVDVSKAFGDVNNALDVWRSNAVWGGLGHPGVVIDEDVRRAIVEGVSTLYYLNEGDYDNDLVQVLREVPIRLAKKVDSYVERLNNDLKAIEEGKTIEGASLVERNARVPMEVLEHVRERFVNVGLWALWDAAGLSREMPLLKRLGQFVGDGLNEAALNTLMADLQSHHTIMMSQTSRPPLDLEPFQRLIWVCDQSATPHALTSEQLNAFVDVIVQDAMYRWHRSLWANASAFWTEALEIDPRAGSVFDNAELDIVSGNVIPQAPDHKYAGPIVLERGIESRLLLRSLGDIGAVPVYGYVGKTHQVEGLLDYIMSTAKEDKSDIAKDDLGLLGSVILKFLENHRKAFDEVVHLEMMRTARDLADMSSGVNRTENVMDIVNEITVRLDDAKLDAVRRNLQKYLKPCLYAMGEAILSSGSSTGSRGRAWMFYSLAFLRAYLPEVPIDPAAGPAVKIKFMEEEASILRAEVHVRSEMERLMTGNEDNDMVHSLLERLKTCQLKSKKWAGRVALRPERSQMADIMNDLRQLGTHLLSDVAVESLLAELKANQRRDMTVAKEAHLQNTLSSLVERLETKYGAYRDILQPVYLAVYQFKYGLRLLTEQTRINEIADEDGVGRVLSLALRFIDDGKVDTAETMIPLLKRITSQKDEVNGMDLSSVGIKMIMSFVRRAQAVLRVRAGSRSDSLGHLHLLFGELVDAWSVAEQERLDKEQAEGDLYKYRERKHDLATEEEIEEAQFTERFPDFYGEFRDVFELPDGGKDPDQKPLGEKKHANDFRLDSKVAQEVRLLHKDVVMSWTATSHRGESFEEAWKSAFMQSYASASDLTRLSNLFPSRTLDKTGRAGHFFVATAQLETLTSTISKEDDDLAPNGMQISLKLAKSMLCF</sequence>
<dbReference type="Pfam" id="PF21108">
    <property type="entry name" value="MDN1_4th"/>
    <property type="match status" value="1"/>
</dbReference>
<dbReference type="InterPro" id="IPR003593">
    <property type="entry name" value="AAA+_ATPase"/>
</dbReference>
<dbReference type="GO" id="GO:0000027">
    <property type="term" value="P:ribosomal large subunit assembly"/>
    <property type="evidence" value="ECO:0007669"/>
    <property type="project" value="TreeGrafter"/>
</dbReference>
<evidence type="ECO:0000256" key="3">
    <source>
        <dbReference type="ARBA" id="ARBA00007188"/>
    </source>
</evidence>
<gene>
    <name evidence="12" type="ORF">SPPG_08934</name>
</gene>
<keyword evidence="7" id="KW-0067">ATP-binding</keyword>
<protein>
    <recommendedName>
        <fullName evidence="4">Midasin</fullName>
    </recommendedName>
    <alternativeName>
        <fullName evidence="10">MIDAS-containing protein</fullName>
    </alternativeName>
</protein>
<dbReference type="GO" id="GO:0000055">
    <property type="term" value="P:ribosomal large subunit export from nucleus"/>
    <property type="evidence" value="ECO:0007669"/>
    <property type="project" value="TreeGrafter"/>
</dbReference>
<accession>A0A0L0HSS7</accession>
<dbReference type="Pfam" id="PF07728">
    <property type="entry name" value="AAA_5"/>
    <property type="match status" value="8"/>
</dbReference>
<evidence type="ECO:0000256" key="6">
    <source>
        <dbReference type="ARBA" id="ARBA00022741"/>
    </source>
</evidence>
<dbReference type="VEuPathDB" id="FungiDB:SPPG_08934"/>
<dbReference type="EMBL" id="KQ257451">
    <property type="protein sequence ID" value="KND03960.1"/>
    <property type="molecule type" value="Genomic_DNA"/>
</dbReference>
<evidence type="ECO:0000256" key="5">
    <source>
        <dbReference type="ARBA" id="ARBA00022553"/>
    </source>
</evidence>
<feature type="domain" description="AAA+ ATPase" evidence="11">
    <location>
        <begin position="1847"/>
        <end position="1999"/>
    </location>
</feature>
<dbReference type="RefSeq" id="XP_016611999.1">
    <property type="nucleotide sequence ID" value="XM_016757083.1"/>
</dbReference>
<dbReference type="InParanoid" id="A0A0L0HSS7"/>
<keyword evidence="13" id="KW-1185">Reference proteome</keyword>
<keyword evidence="9" id="KW-0539">Nucleus</keyword>
<feature type="domain" description="AAA+ ATPase" evidence="11">
    <location>
        <begin position="2163"/>
        <end position="2391"/>
    </location>
</feature>
<dbReference type="PANTHER" id="PTHR48103:SF2">
    <property type="entry name" value="MIDASIN"/>
    <property type="match status" value="1"/>
</dbReference>
<proteinExistence type="inferred from homology"/>
<feature type="domain" description="AAA+ ATPase" evidence="11">
    <location>
        <begin position="1153"/>
        <end position="1309"/>
    </location>
</feature>
<feature type="domain" description="AAA+ ATPase" evidence="11">
    <location>
        <begin position="710"/>
        <end position="973"/>
    </location>
</feature>
<evidence type="ECO:0000256" key="4">
    <source>
        <dbReference type="ARBA" id="ARBA00017143"/>
    </source>
</evidence>
<dbReference type="Pfam" id="PF17865">
    <property type="entry name" value="AAA_lid_5"/>
    <property type="match status" value="1"/>
</dbReference>
<keyword evidence="5" id="KW-0597">Phosphoprotein</keyword>
<evidence type="ECO:0000256" key="10">
    <source>
        <dbReference type="ARBA" id="ARBA00077000"/>
    </source>
</evidence>
<dbReference type="GO" id="GO:0016887">
    <property type="term" value="F:ATP hydrolysis activity"/>
    <property type="evidence" value="ECO:0007669"/>
    <property type="project" value="InterPro"/>
</dbReference>
<evidence type="ECO:0000313" key="12">
    <source>
        <dbReference type="EMBL" id="KND03960.1"/>
    </source>
</evidence>
<comment type="similarity">
    <text evidence="3">Belongs to the midasin family.</text>
</comment>